<accession>A0A6G0Y844</accession>
<name>A0A6G0Y844_APHCR</name>
<sequence length="78" mass="9151">MQIVQNKVFRIIANAPWFVRNSNLHKDVQIQDIKAHIKTLANNFHCSLPNSSGEIHYNLLTHPTHRRLKRGRPHDLLH</sequence>
<comment type="caution">
    <text evidence="1">The sequence shown here is derived from an EMBL/GenBank/DDBJ whole genome shotgun (WGS) entry which is preliminary data.</text>
</comment>
<evidence type="ECO:0008006" key="3">
    <source>
        <dbReference type="Google" id="ProtNLM"/>
    </source>
</evidence>
<proteinExistence type="predicted"/>
<evidence type="ECO:0000313" key="2">
    <source>
        <dbReference type="Proteomes" id="UP000478052"/>
    </source>
</evidence>
<dbReference type="OrthoDB" id="6623408at2759"/>
<evidence type="ECO:0000313" key="1">
    <source>
        <dbReference type="EMBL" id="KAF0750819.1"/>
    </source>
</evidence>
<dbReference type="AlphaFoldDB" id="A0A6G0Y844"/>
<dbReference type="EMBL" id="VUJU01005580">
    <property type="protein sequence ID" value="KAF0750819.1"/>
    <property type="molecule type" value="Genomic_DNA"/>
</dbReference>
<dbReference type="Proteomes" id="UP000478052">
    <property type="component" value="Unassembled WGS sequence"/>
</dbReference>
<protein>
    <recommendedName>
        <fullName evidence="3">RNA-directed DNA polymerase</fullName>
    </recommendedName>
</protein>
<reference evidence="1 2" key="1">
    <citation type="submission" date="2019-08" db="EMBL/GenBank/DDBJ databases">
        <title>Whole genome of Aphis craccivora.</title>
        <authorList>
            <person name="Voronova N.V."/>
            <person name="Shulinski R.S."/>
            <person name="Bandarenka Y.V."/>
            <person name="Zhorov D.G."/>
            <person name="Warner D."/>
        </authorList>
    </citation>
    <scope>NUCLEOTIDE SEQUENCE [LARGE SCALE GENOMIC DNA]</scope>
    <source>
        <strain evidence="1">180601</strain>
        <tissue evidence="1">Whole Body</tissue>
    </source>
</reference>
<organism evidence="1 2">
    <name type="scientific">Aphis craccivora</name>
    <name type="common">Cowpea aphid</name>
    <dbReference type="NCBI Taxonomy" id="307492"/>
    <lineage>
        <taxon>Eukaryota</taxon>
        <taxon>Metazoa</taxon>
        <taxon>Ecdysozoa</taxon>
        <taxon>Arthropoda</taxon>
        <taxon>Hexapoda</taxon>
        <taxon>Insecta</taxon>
        <taxon>Pterygota</taxon>
        <taxon>Neoptera</taxon>
        <taxon>Paraneoptera</taxon>
        <taxon>Hemiptera</taxon>
        <taxon>Sternorrhyncha</taxon>
        <taxon>Aphidomorpha</taxon>
        <taxon>Aphidoidea</taxon>
        <taxon>Aphididae</taxon>
        <taxon>Aphidini</taxon>
        <taxon>Aphis</taxon>
        <taxon>Aphis</taxon>
    </lineage>
</organism>
<keyword evidence="2" id="KW-1185">Reference proteome</keyword>
<gene>
    <name evidence="1" type="ORF">FWK35_00022067</name>
</gene>